<proteinExistence type="predicted"/>
<evidence type="ECO:0000313" key="2">
    <source>
        <dbReference type="Proteomes" id="UP000075420"/>
    </source>
</evidence>
<sequence>MERTEVQRDVRSAIAIAYELSRHEHVLHREHVSLALGELKDELARIEAKLGGERIHEVTAEGLPPVLEQIEGLVEDAGPVVGDQIKTLMQSVQRIARELDPGRMAR</sequence>
<evidence type="ECO:0000313" key="1">
    <source>
        <dbReference type="EMBL" id="KYF55604.1"/>
    </source>
</evidence>
<dbReference type="AlphaFoldDB" id="A0A150PIU8"/>
<name>A0A150PIU8_SORCE</name>
<protein>
    <submittedName>
        <fullName evidence="1">Uncharacterized protein</fullName>
    </submittedName>
</protein>
<accession>A0A150PIU8</accession>
<dbReference type="Proteomes" id="UP000075420">
    <property type="component" value="Unassembled WGS sequence"/>
</dbReference>
<dbReference type="EMBL" id="JELY01001490">
    <property type="protein sequence ID" value="KYF55604.1"/>
    <property type="molecule type" value="Genomic_DNA"/>
</dbReference>
<reference evidence="1 2" key="1">
    <citation type="submission" date="2014-02" db="EMBL/GenBank/DDBJ databases">
        <title>The small core and large imbalanced accessory genome model reveals a collaborative survival strategy of Sorangium cellulosum strains in nature.</title>
        <authorList>
            <person name="Han K."/>
            <person name="Peng R."/>
            <person name="Blom J."/>
            <person name="Li Y.-Z."/>
        </authorList>
    </citation>
    <scope>NUCLEOTIDE SEQUENCE [LARGE SCALE GENOMIC DNA]</scope>
    <source>
        <strain evidence="1 2">So0157-25</strain>
    </source>
</reference>
<comment type="caution">
    <text evidence="1">The sequence shown here is derived from an EMBL/GenBank/DDBJ whole genome shotgun (WGS) entry which is preliminary data.</text>
</comment>
<organism evidence="1 2">
    <name type="scientific">Sorangium cellulosum</name>
    <name type="common">Polyangium cellulosum</name>
    <dbReference type="NCBI Taxonomy" id="56"/>
    <lineage>
        <taxon>Bacteria</taxon>
        <taxon>Pseudomonadati</taxon>
        <taxon>Myxococcota</taxon>
        <taxon>Polyangia</taxon>
        <taxon>Polyangiales</taxon>
        <taxon>Polyangiaceae</taxon>
        <taxon>Sorangium</taxon>
    </lineage>
</organism>
<gene>
    <name evidence="1" type="ORF">BE08_15890</name>
</gene>